<reference evidence="3 4" key="1">
    <citation type="submission" date="2024-10" db="EMBL/GenBank/DDBJ databases">
        <title>The Natural Products Discovery Center: Release of the First 8490 Sequenced Strains for Exploring Actinobacteria Biosynthetic Diversity.</title>
        <authorList>
            <person name="Kalkreuter E."/>
            <person name="Kautsar S.A."/>
            <person name="Yang D."/>
            <person name="Bader C.D."/>
            <person name="Teijaro C.N."/>
            <person name="Fluegel L."/>
            <person name="Davis C.M."/>
            <person name="Simpson J.R."/>
            <person name="Lauterbach L."/>
            <person name="Steele A.D."/>
            <person name="Gui C."/>
            <person name="Meng S."/>
            <person name="Li G."/>
            <person name="Viehrig K."/>
            <person name="Ye F."/>
            <person name="Su P."/>
            <person name="Kiefer A.F."/>
            <person name="Nichols A."/>
            <person name="Cepeda A.J."/>
            <person name="Yan W."/>
            <person name="Fan B."/>
            <person name="Jiang Y."/>
            <person name="Adhikari A."/>
            <person name="Zheng C.-J."/>
            <person name="Schuster L."/>
            <person name="Cowan T.M."/>
            <person name="Smanski M.J."/>
            <person name="Chevrette M.G."/>
            <person name="De Carvalho L.P.S."/>
            <person name="Shen B."/>
        </authorList>
    </citation>
    <scope>NUCLEOTIDE SEQUENCE [LARGE SCALE GENOMIC DNA]</scope>
    <source>
        <strain evidence="3 4">NPDC020979</strain>
    </source>
</reference>
<dbReference type="InterPro" id="IPR010982">
    <property type="entry name" value="Lambda_DNA-bd_dom_sf"/>
</dbReference>
<feature type="region of interest" description="Disordered" evidence="1">
    <location>
        <begin position="20"/>
        <end position="40"/>
    </location>
</feature>
<dbReference type="SUPFAM" id="SSF47413">
    <property type="entry name" value="lambda repressor-like DNA-binding domains"/>
    <property type="match status" value="1"/>
</dbReference>
<dbReference type="InterPro" id="IPR001387">
    <property type="entry name" value="Cro/C1-type_HTH"/>
</dbReference>
<proteinExistence type="predicted"/>
<feature type="domain" description="HTH cro/C1-type" evidence="2">
    <location>
        <begin position="18"/>
        <end position="72"/>
    </location>
</feature>
<dbReference type="CDD" id="cd00093">
    <property type="entry name" value="HTH_XRE"/>
    <property type="match status" value="1"/>
</dbReference>
<organism evidence="3 4">
    <name type="scientific">Streptomyces abikoensis</name>
    <dbReference type="NCBI Taxonomy" id="97398"/>
    <lineage>
        <taxon>Bacteria</taxon>
        <taxon>Bacillati</taxon>
        <taxon>Actinomycetota</taxon>
        <taxon>Actinomycetes</taxon>
        <taxon>Kitasatosporales</taxon>
        <taxon>Streptomycetaceae</taxon>
        <taxon>Streptomyces</taxon>
    </lineage>
</organism>
<dbReference type="InterPro" id="IPR043917">
    <property type="entry name" value="DUF5753"/>
</dbReference>
<dbReference type="PROSITE" id="PS50943">
    <property type="entry name" value="HTH_CROC1"/>
    <property type="match status" value="1"/>
</dbReference>
<protein>
    <submittedName>
        <fullName evidence="3">Helix-turn-helix domain-containing protein</fullName>
    </submittedName>
</protein>
<comment type="caution">
    <text evidence="3">The sequence shown here is derived from an EMBL/GenBank/DDBJ whole genome shotgun (WGS) entry which is preliminary data.</text>
</comment>
<accession>A0ABW7T1L6</accession>
<keyword evidence="4" id="KW-1185">Reference proteome</keyword>
<evidence type="ECO:0000259" key="2">
    <source>
        <dbReference type="PROSITE" id="PS50943"/>
    </source>
</evidence>
<evidence type="ECO:0000313" key="4">
    <source>
        <dbReference type="Proteomes" id="UP001611162"/>
    </source>
</evidence>
<sequence length="295" mass="33172">MGLRTNPSQRQRRLGEELRKMREASGMSATEAGTHAGLGRAHMSHIETGRTSIPEDKLRTLVHAYGFASHPLTEALIAMGKATGRGWWSDFRDTHNAHALDLAEMEDSAVSCRSFQVLYVPGLLQTAEYARSLMRGGEPDANGELIDRYVEFRMRRQRILTTGTCRFHAVIHEAALRMQYAAPDVMRRQIAHLVAMARLPNVRVQILPFKADVFPARFGTPFVVFDAAVPELNTVYVEHPLSSPFISSKEQLDQFSEAFDRLMSVSLTPIDQGIEPEFHAEKSSLGLIQHRLYEL</sequence>
<dbReference type="Pfam" id="PF13560">
    <property type="entry name" value="HTH_31"/>
    <property type="match status" value="1"/>
</dbReference>
<gene>
    <name evidence="3" type="ORF">ACH4TF_12990</name>
</gene>
<evidence type="ECO:0000256" key="1">
    <source>
        <dbReference type="SAM" id="MobiDB-lite"/>
    </source>
</evidence>
<dbReference type="RefSeq" id="WP_397612861.1">
    <property type="nucleotide sequence ID" value="NZ_JBIRRB010000004.1"/>
</dbReference>
<dbReference type="EMBL" id="JBIRRB010000004">
    <property type="protein sequence ID" value="MFI0911361.1"/>
    <property type="molecule type" value="Genomic_DNA"/>
</dbReference>
<dbReference type="Pfam" id="PF19054">
    <property type="entry name" value="DUF5753"/>
    <property type="match status" value="1"/>
</dbReference>
<dbReference type="Proteomes" id="UP001611162">
    <property type="component" value="Unassembled WGS sequence"/>
</dbReference>
<dbReference type="Gene3D" id="1.10.260.40">
    <property type="entry name" value="lambda repressor-like DNA-binding domains"/>
    <property type="match status" value="1"/>
</dbReference>
<name>A0ABW7T1L6_9ACTN</name>
<dbReference type="SMART" id="SM00530">
    <property type="entry name" value="HTH_XRE"/>
    <property type="match status" value="1"/>
</dbReference>
<evidence type="ECO:0000313" key="3">
    <source>
        <dbReference type="EMBL" id="MFI0911361.1"/>
    </source>
</evidence>